<reference evidence="2" key="2">
    <citation type="submission" date="2015-01" db="EMBL/GenBank/DDBJ databases">
        <title>Evolutionary Origins and Diversification of the Mycorrhizal Mutualists.</title>
        <authorList>
            <consortium name="DOE Joint Genome Institute"/>
            <consortium name="Mycorrhizal Genomics Consortium"/>
            <person name="Kohler A."/>
            <person name="Kuo A."/>
            <person name="Nagy L.G."/>
            <person name="Floudas D."/>
            <person name="Copeland A."/>
            <person name="Barry K.W."/>
            <person name="Cichocki N."/>
            <person name="Veneault-Fourrey C."/>
            <person name="LaButti K."/>
            <person name="Lindquist E.A."/>
            <person name="Lipzen A."/>
            <person name="Lundell T."/>
            <person name="Morin E."/>
            <person name="Murat C."/>
            <person name="Riley R."/>
            <person name="Ohm R."/>
            <person name="Sun H."/>
            <person name="Tunlid A."/>
            <person name="Henrissat B."/>
            <person name="Grigoriev I.V."/>
            <person name="Hibbett D.S."/>
            <person name="Martin F."/>
        </authorList>
    </citation>
    <scope>NUCLEOTIDE SEQUENCE [LARGE SCALE GENOMIC DNA]</scope>
    <source>
        <strain evidence="2">F 1598</strain>
    </source>
</reference>
<accession>A0A0C3F266</accession>
<dbReference type="EMBL" id="KN833013">
    <property type="protein sequence ID" value="KIM78885.1"/>
    <property type="molecule type" value="Genomic_DNA"/>
</dbReference>
<dbReference type="AlphaFoldDB" id="A0A0C3F266"/>
<protein>
    <submittedName>
        <fullName evidence="1">Uncharacterized protein</fullName>
    </submittedName>
</protein>
<evidence type="ECO:0000313" key="1">
    <source>
        <dbReference type="EMBL" id="KIM78885.1"/>
    </source>
</evidence>
<proteinExistence type="predicted"/>
<reference evidence="1 2" key="1">
    <citation type="submission" date="2014-04" db="EMBL/GenBank/DDBJ databases">
        <authorList>
            <consortium name="DOE Joint Genome Institute"/>
            <person name="Kuo A."/>
            <person name="Tarkka M."/>
            <person name="Buscot F."/>
            <person name="Kohler A."/>
            <person name="Nagy L.G."/>
            <person name="Floudas D."/>
            <person name="Copeland A."/>
            <person name="Barry K.W."/>
            <person name="Cichocki N."/>
            <person name="Veneault-Fourrey C."/>
            <person name="LaButti K."/>
            <person name="Lindquist E.A."/>
            <person name="Lipzen A."/>
            <person name="Lundell T."/>
            <person name="Morin E."/>
            <person name="Murat C."/>
            <person name="Sun H."/>
            <person name="Tunlid A."/>
            <person name="Henrissat B."/>
            <person name="Grigoriev I.V."/>
            <person name="Hibbett D.S."/>
            <person name="Martin F."/>
            <person name="Nordberg H.P."/>
            <person name="Cantor M.N."/>
            <person name="Hua S.X."/>
        </authorList>
    </citation>
    <scope>NUCLEOTIDE SEQUENCE [LARGE SCALE GENOMIC DNA]</scope>
    <source>
        <strain evidence="1 2">F 1598</strain>
    </source>
</reference>
<keyword evidence="2" id="KW-1185">Reference proteome</keyword>
<dbReference type="HOGENOM" id="CLU_3051182_0_0_1"/>
<gene>
    <name evidence="1" type="ORF">PILCRDRAFT_10817</name>
</gene>
<evidence type="ECO:0000313" key="2">
    <source>
        <dbReference type="Proteomes" id="UP000054166"/>
    </source>
</evidence>
<dbReference type="InParanoid" id="A0A0C3F266"/>
<dbReference type="Proteomes" id="UP000054166">
    <property type="component" value="Unassembled WGS sequence"/>
</dbReference>
<name>A0A0C3F266_PILCF</name>
<sequence length="54" mass="6387">MSEIFGRQFVDRLSTVYPNPDSLSSNNRKRKKKLVLKFALRSLYLRDVDENLVE</sequence>
<organism evidence="1 2">
    <name type="scientific">Piloderma croceum (strain F 1598)</name>
    <dbReference type="NCBI Taxonomy" id="765440"/>
    <lineage>
        <taxon>Eukaryota</taxon>
        <taxon>Fungi</taxon>
        <taxon>Dikarya</taxon>
        <taxon>Basidiomycota</taxon>
        <taxon>Agaricomycotina</taxon>
        <taxon>Agaricomycetes</taxon>
        <taxon>Agaricomycetidae</taxon>
        <taxon>Atheliales</taxon>
        <taxon>Atheliaceae</taxon>
        <taxon>Piloderma</taxon>
    </lineage>
</organism>